<dbReference type="EMBL" id="JARPOI010000017">
    <property type="protein sequence ID" value="KAJ9140407.1"/>
    <property type="molecule type" value="Genomic_DNA"/>
</dbReference>
<evidence type="ECO:0000256" key="4">
    <source>
        <dbReference type="ARBA" id="ARBA00022989"/>
    </source>
</evidence>
<feature type="transmembrane region" description="Helical" evidence="7">
    <location>
        <begin position="517"/>
        <end position="538"/>
    </location>
</feature>
<reference evidence="8" key="1">
    <citation type="journal article" date="2023" name="Plant Biotechnol. J.">
        <title>Chromosome-level wild Hevea brasiliensis genome provides new tools for genomic-assisted breeding and valuable loci to elevate rubber yield.</title>
        <authorList>
            <person name="Cheng H."/>
            <person name="Song X."/>
            <person name="Hu Y."/>
            <person name="Wu T."/>
            <person name="Yang Q."/>
            <person name="An Z."/>
            <person name="Feng S."/>
            <person name="Deng Z."/>
            <person name="Wu W."/>
            <person name="Zeng X."/>
            <person name="Tu M."/>
            <person name="Wang X."/>
            <person name="Huang H."/>
        </authorList>
    </citation>
    <scope>NUCLEOTIDE SEQUENCE</scope>
    <source>
        <strain evidence="8">MT/VB/25A 57/8</strain>
    </source>
</reference>
<evidence type="ECO:0000256" key="2">
    <source>
        <dbReference type="ARBA" id="ARBA00005982"/>
    </source>
</evidence>
<dbReference type="SUPFAM" id="SSF103473">
    <property type="entry name" value="MFS general substrate transporter"/>
    <property type="match status" value="1"/>
</dbReference>
<evidence type="ECO:0000313" key="9">
    <source>
        <dbReference type="Proteomes" id="UP001174677"/>
    </source>
</evidence>
<accession>A0ABQ9KK25</accession>
<feature type="transmembrane region" description="Helical" evidence="7">
    <location>
        <begin position="204"/>
        <end position="225"/>
    </location>
</feature>
<evidence type="ECO:0000256" key="1">
    <source>
        <dbReference type="ARBA" id="ARBA00004141"/>
    </source>
</evidence>
<dbReference type="InterPro" id="IPR000109">
    <property type="entry name" value="POT_fam"/>
</dbReference>
<keyword evidence="4 7" id="KW-1133">Transmembrane helix</keyword>
<evidence type="ECO:0000256" key="6">
    <source>
        <dbReference type="SAM" id="MobiDB-lite"/>
    </source>
</evidence>
<dbReference type="Gene3D" id="1.20.1250.20">
    <property type="entry name" value="MFS general substrate transporter like domains"/>
    <property type="match status" value="1"/>
</dbReference>
<evidence type="ECO:0000313" key="8">
    <source>
        <dbReference type="EMBL" id="KAJ9140407.1"/>
    </source>
</evidence>
<evidence type="ECO:0000256" key="3">
    <source>
        <dbReference type="ARBA" id="ARBA00022692"/>
    </source>
</evidence>
<keyword evidence="5 7" id="KW-0472">Membrane</keyword>
<keyword evidence="9" id="KW-1185">Reference proteome</keyword>
<feature type="transmembrane region" description="Helical" evidence="7">
    <location>
        <begin position="160"/>
        <end position="184"/>
    </location>
</feature>
<feature type="compositionally biased region" description="Basic and acidic residues" evidence="6">
    <location>
        <begin position="7"/>
        <end position="26"/>
    </location>
</feature>
<sequence length="602" mass="66514">MENDETIGEKGKDSMEVHGKETHKPTMESNQEDALDAEPKINYRGWKAMPFIIGNETFEKLGAIGTLANLLIYLTTVFNMKSITAATIINVFNGTTNFGTLVGAYLCDTYFGRYNTLGFATVTSFLGLLVIQLTAAISKLHPPRCGKESSTCQGPTPGQMAFLLTGFGLMVVGAGGVRPCNLAFGADQFNPKTESGKKGINSFFNWYFFTFTFAMMISLTLIVYVQANVSWAIGLAIPAILMLIACILFFSGSKIYVKVKANGSPMTSVAQVIVVAIKKRRLKPVEQPWFSLFNYTPPTSINAKLSYTDQFRFLDKAAIRTLEDKINPDGSPADPWKLCSLQQVEEVKCLLRVIPIWVSDVVFFIAIVQQQTYAVFQAVQSDRRLGSSNFKVPAASYGVFMMLSLTIFIPIYDRIFVPFLQRLTGKEGGITILQRIGIGIILSALAMLVSALVEEKRRTIALTKPTVGTAPRRGGISSMSSVWLIPQLALTGLAEAFGSIGMVEFYYKQFPENMRSIAGSLFFCGMAGSSYLSSLLITIVHRTTNWLPEDLNKGRLNYYYYVIAALGVLNFGYFLICAKWYKYKGGITDTIEITQQAKPIKP</sequence>
<feature type="transmembrane region" description="Helical" evidence="7">
    <location>
        <begin position="394"/>
        <end position="412"/>
    </location>
</feature>
<proteinExistence type="inferred from homology"/>
<feature type="transmembrane region" description="Helical" evidence="7">
    <location>
        <begin position="432"/>
        <end position="453"/>
    </location>
</feature>
<feature type="transmembrane region" description="Helical" evidence="7">
    <location>
        <begin position="117"/>
        <end position="140"/>
    </location>
</feature>
<evidence type="ECO:0000256" key="5">
    <source>
        <dbReference type="ARBA" id="ARBA00023136"/>
    </source>
</evidence>
<keyword evidence="3 7" id="KW-0812">Transmembrane</keyword>
<dbReference type="InterPro" id="IPR036259">
    <property type="entry name" value="MFS_trans_sf"/>
</dbReference>
<evidence type="ECO:0000256" key="7">
    <source>
        <dbReference type="SAM" id="Phobius"/>
    </source>
</evidence>
<dbReference type="PANTHER" id="PTHR11654">
    <property type="entry name" value="OLIGOPEPTIDE TRANSPORTER-RELATED"/>
    <property type="match status" value="1"/>
</dbReference>
<dbReference type="CDD" id="cd17416">
    <property type="entry name" value="MFS_NPF1_2"/>
    <property type="match status" value="1"/>
</dbReference>
<feature type="transmembrane region" description="Helical" evidence="7">
    <location>
        <begin position="231"/>
        <end position="250"/>
    </location>
</feature>
<comment type="similarity">
    <text evidence="2">Belongs to the major facilitator superfamily. Proton-dependent oligopeptide transporter (POT/PTR) (TC 2.A.17) family.</text>
</comment>
<dbReference type="Pfam" id="PF00854">
    <property type="entry name" value="PTR2"/>
    <property type="match status" value="1"/>
</dbReference>
<comment type="subcellular location">
    <subcellularLocation>
        <location evidence="1">Membrane</location>
        <topology evidence="1">Multi-pass membrane protein</topology>
    </subcellularLocation>
</comment>
<protein>
    <submittedName>
        <fullName evidence="8">Uncharacterized protein</fullName>
    </submittedName>
</protein>
<name>A0ABQ9KK25_HEVBR</name>
<comment type="caution">
    <text evidence="8">The sequence shown here is derived from an EMBL/GenBank/DDBJ whole genome shotgun (WGS) entry which is preliminary data.</text>
</comment>
<gene>
    <name evidence="8" type="ORF">P3X46_031061</name>
</gene>
<feature type="region of interest" description="Disordered" evidence="6">
    <location>
        <begin position="1"/>
        <end position="33"/>
    </location>
</feature>
<feature type="transmembrane region" description="Helical" evidence="7">
    <location>
        <begin position="558"/>
        <end position="576"/>
    </location>
</feature>
<dbReference type="Proteomes" id="UP001174677">
    <property type="component" value="Chromosome 17"/>
</dbReference>
<organism evidence="8 9">
    <name type="scientific">Hevea brasiliensis</name>
    <name type="common">Para rubber tree</name>
    <name type="synonym">Siphonia brasiliensis</name>
    <dbReference type="NCBI Taxonomy" id="3981"/>
    <lineage>
        <taxon>Eukaryota</taxon>
        <taxon>Viridiplantae</taxon>
        <taxon>Streptophyta</taxon>
        <taxon>Embryophyta</taxon>
        <taxon>Tracheophyta</taxon>
        <taxon>Spermatophyta</taxon>
        <taxon>Magnoliopsida</taxon>
        <taxon>eudicotyledons</taxon>
        <taxon>Gunneridae</taxon>
        <taxon>Pentapetalae</taxon>
        <taxon>rosids</taxon>
        <taxon>fabids</taxon>
        <taxon>Malpighiales</taxon>
        <taxon>Euphorbiaceae</taxon>
        <taxon>Crotonoideae</taxon>
        <taxon>Micrandreae</taxon>
        <taxon>Hevea</taxon>
    </lineage>
</organism>